<gene>
    <name evidence="1" type="ORF">H4281_10415</name>
</gene>
<dbReference type="AlphaFoldDB" id="A0A7W3VV02"/>
<proteinExistence type="predicted"/>
<reference evidence="1 2" key="1">
    <citation type="submission" date="2020-08" db="EMBL/GenBank/DDBJ databases">
        <title>Amycolatopsis sp. nov. DR6-1 isolated from Dendrobium heterocarpum.</title>
        <authorList>
            <person name="Tedsree N."/>
            <person name="Kuncharoen N."/>
            <person name="Likhitwitayawuid K."/>
            <person name="Tanasupawat S."/>
        </authorList>
    </citation>
    <scope>NUCLEOTIDE SEQUENCE [LARGE SCALE GENOMIC DNA]</scope>
    <source>
        <strain evidence="1 2">DR6-1</strain>
    </source>
</reference>
<evidence type="ECO:0000313" key="1">
    <source>
        <dbReference type="EMBL" id="MBB1153541.1"/>
    </source>
</evidence>
<dbReference type="SUPFAM" id="SSF56112">
    <property type="entry name" value="Protein kinase-like (PK-like)"/>
    <property type="match status" value="1"/>
</dbReference>
<evidence type="ECO:0008006" key="3">
    <source>
        <dbReference type="Google" id="ProtNLM"/>
    </source>
</evidence>
<keyword evidence="2" id="KW-1185">Reference proteome</keyword>
<protein>
    <recommendedName>
        <fullName evidence="3">Aminoglycoside phosphotransferase domain-containing protein</fullName>
    </recommendedName>
</protein>
<dbReference type="EMBL" id="JACGZW010000003">
    <property type="protein sequence ID" value="MBB1153541.1"/>
    <property type="molecule type" value="Genomic_DNA"/>
</dbReference>
<sequence>MGRKRWDDLSWEVHDGVERQLGAKVEQVHDCPGTADFSGVVHTKHGAVFVKAVSQDEHSQTMARAEEQRLNKLLPDTAPRLLWFRQNMNWAITGYEYVPGRCARLRPGSGDVRTVVKLLADLAVPEVKGSSLFESLGARWAKESSWRTLSTNHVHKLTAWDRENVAQSVDMELYVCDVLSAGTGIAHGDMSELNILVDRNGFPRIVGWTWAARSPAWVDAAIVAVRLVEAGYAPEEAESIVSAVPAWAEASATSLDAFAVALLGRWILKSRQPSLTDAARWYAQYRLYDAPGAKHRA</sequence>
<dbReference type="InterPro" id="IPR011009">
    <property type="entry name" value="Kinase-like_dom_sf"/>
</dbReference>
<comment type="caution">
    <text evidence="1">The sequence shown here is derived from an EMBL/GenBank/DDBJ whole genome shotgun (WGS) entry which is preliminary data.</text>
</comment>
<evidence type="ECO:0000313" key="2">
    <source>
        <dbReference type="Proteomes" id="UP000526734"/>
    </source>
</evidence>
<name>A0A7W3VV02_9PSEU</name>
<organism evidence="1 2">
    <name type="scientific">Amycolatopsis dendrobii</name>
    <dbReference type="NCBI Taxonomy" id="2760662"/>
    <lineage>
        <taxon>Bacteria</taxon>
        <taxon>Bacillati</taxon>
        <taxon>Actinomycetota</taxon>
        <taxon>Actinomycetes</taxon>
        <taxon>Pseudonocardiales</taxon>
        <taxon>Pseudonocardiaceae</taxon>
        <taxon>Amycolatopsis</taxon>
    </lineage>
</organism>
<accession>A0A7W3VV02</accession>
<dbReference type="Proteomes" id="UP000526734">
    <property type="component" value="Unassembled WGS sequence"/>
</dbReference>
<dbReference type="RefSeq" id="WP_182890662.1">
    <property type="nucleotide sequence ID" value="NZ_JACGZW010000003.1"/>
</dbReference>